<dbReference type="Proteomes" id="UP000298138">
    <property type="component" value="Unassembled WGS sequence"/>
</dbReference>
<dbReference type="InParanoid" id="A0A4S2MU59"/>
<feature type="transmembrane region" description="Helical" evidence="1">
    <location>
        <begin position="45"/>
        <end position="67"/>
    </location>
</feature>
<protein>
    <recommendedName>
        <fullName evidence="4">Transmembrane protein</fullName>
    </recommendedName>
</protein>
<accession>A0A4S2MU59</accession>
<dbReference type="EMBL" id="ML220127">
    <property type="protein sequence ID" value="TGZ80017.1"/>
    <property type="molecule type" value="Genomic_DNA"/>
</dbReference>
<evidence type="ECO:0000313" key="3">
    <source>
        <dbReference type="Proteomes" id="UP000298138"/>
    </source>
</evidence>
<keyword evidence="1" id="KW-0812">Transmembrane</keyword>
<sequence length="132" mass="14975">MLDAGFVAAVAAVGDTLVGLVMSAFFFFFSFAFFHLGFFLPSCSFMVFAAICSLVLFFFRLFGYYGYSGCIPYYFSREYSTVHTRDEVYGSGFWDSGFWDSGVGWHGDGMGWNGMMDETSRRKPTRQETKEI</sequence>
<evidence type="ECO:0000313" key="2">
    <source>
        <dbReference type="EMBL" id="TGZ80017.1"/>
    </source>
</evidence>
<feature type="transmembrane region" description="Helical" evidence="1">
    <location>
        <begin position="6"/>
        <end position="33"/>
    </location>
</feature>
<gene>
    <name evidence="2" type="ORF">EX30DRAFT_67510</name>
</gene>
<keyword evidence="1" id="KW-0472">Membrane</keyword>
<evidence type="ECO:0000256" key="1">
    <source>
        <dbReference type="SAM" id="Phobius"/>
    </source>
</evidence>
<name>A0A4S2MU59_9PEZI</name>
<keyword evidence="3" id="KW-1185">Reference proteome</keyword>
<proteinExistence type="predicted"/>
<dbReference type="AlphaFoldDB" id="A0A4S2MU59"/>
<organism evidence="2 3">
    <name type="scientific">Ascodesmis nigricans</name>
    <dbReference type="NCBI Taxonomy" id="341454"/>
    <lineage>
        <taxon>Eukaryota</taxon>
        <taxon>Fungi</taxon>
        <taxon>Dikarya</taxon>
        <taxon>Ascomycota</taxon>
        <taxon>Pezizomycotina</taxon>
        <taxon>Pezizomycetes</taxon>
        <taxon>Pezizales</taxon>
        <taxon>Ascodesmidaceae</taxon>
        <taxon>Ascodesmis</taxon>
    </lineage>
</organism>
<evidence type="ECO:0008006" key="4">
    <source>
        <dbReference type="Google" id="ProtNLM"/>
    </source>
</evidence>
<reference evidence="2 3" key="1">
    <citation type="submission" date="2019-04" db="EMBL/GenBank/DDBJ databases">
        <title>Comparative genomics and transcriptomics to analyze fruiting body development in filamentous ascomycetes.</title>
        <authorList>
            <consortium name="DOE Joint Genome Institute"/>
            <person name="Lutkenhaus R."/>
            <person name="Traeger S."/>
            <person name="Breuer J."/>
            <person name="Kuo A."/>
            <person name="Lipzen A."/>
            <person name="Pangilinan J."/>
            <person name="Dilworth D."/>
            <person name="Sandor L."/>
            <person name="Poggeler S."/>
            <person name="Barry K."/>
            <person name="Grigoriev I.V."/>
            <person name="Nowrousian M."/>
        </authorList>
    </citation>
    <scope>NUCLEOTIDE SEQUENCE [LARGE SCALE GENOMIC DNA]</scope>
    <source>
        <strain evidence="2 3">CBS 389.68</strain>
    </source>
</reference>
<keyword evidence="1" id="KW-1133">Transmembrane helix</keyword>